<dbReference type="PANTHER" id="PTHR12121:SF36">
    <property type="entry name" value="ENDONUCLEASE_EXONUCLEASE_PHOSPHATASE DOMAIN-CONTAINING PROTEIN"/>
    <property type="match status" value="1"/>
</dbReference>
<keyword evidence="3" id="KW-0378">Hydrolase</keyword>
<dbReference type="Gene3D" id="3.60.10.10">
    <property type="entry name" value="Endonuclease/exonuclease/phosphatase"/>
    <property type="match status" value="1"/>
</dbReference>
<feature type="signal peptide" evidence="1">
    <location>
        <begin position="1"/>
        <end position="24"/>
    </location>
</feature>
<protein>
    <submittedName>
        <fullName evidence="3">Endonuclease/exonuclease/phosphatase family protein</fullName>
    </submittedName>
</protein>
<dbReference type="InterPro" id="IPR036691">
    <property type="entry name" value="Endo/exonu/phosph_ase_sf"/>
</dbReference>
<dbReference type="RefSeq" id="WP_377240655.1">
    <property type="nucleotide sequence ID" value="NZ_JBHLXP010000001.1"/>
</dbReference>
<accession>A0ABV6BBK9</accession>
<keyword evidence="3" id="KW-0255">Endonuclease</keyword>
<dbReference type="SUPFAM" id="SSF56219">
    <property type="entry name" value="DNase I-like"/>
    <property type="match status" value="1"/>
</dbReference>
<feature type="domain" description="Endonuclease/exonuclease/phosphatase" evidence="2">
    <location>
        <begin position="30"/>
        <end position="296"/>
    </location>
</feature>
<feature type="chain" id="PRO_5046515768" evidence="1">
    <location>
        <begin position="25"/>
        <end position="305"/>
    </location>
</feature>
<evidence type="ECO:0000256" key="1">
    <source>
        <dbReference type="SAM" id="SignalP"/>
    </source>
</evidence>
<dbReference type="EMBL" id="JBHLXP010000001">
    <property type="protein sequence ID" value="MFC0047398.1"/>
    <property type="molecule type" value="Genomic_DNA"/>
</dbReference>
<dbReference type="PANTHER" id="PTHR12121">
    <property type="entry name" value="CARBON CATABOLITE REPRESSOR PROTEIN 4"/>
    <property type="match status" value="1"/>
</dbReference>
<dbReference type="InterPro" id="IPR050410">
    <property type="entry name" value="CCR4/nocturin_mRNA_transcr"/>
</dbReference>
<proteinExistence type="predicted"/>
<name>A0ABV6BBK9_9GAMM</name>
<dbReference type="Pfam" id="PF03372">
    <property type="entry name" value="Exo_endo_phos"/>
    <property type="match status" value="1"/>
</dbReference>
<evidence type="ECO:0000259" key="2">
    <source>
        <dbReference type="Pfam" id="PF03372"/>
    </source>
</evidence>
<dbReference type="InterPro" id="IPR005135">
    <property type="entry name" value="Endo/exonuclease/phosphatase"/>
</dbReference>
<sequence>MKQGRLGSFLTMAVLLLTASAAIADPIKAVSWNIRLDTPHDAELAWPHRAGNVIRQLQQQQPDIVGLQEVMFHQLVRIESAMPGYQRIGVGRDDGKNAGEFSPLLIRSSRFAVIDSGTFWFHPSWLPDAPTQHGPEQIGSELIGLGLIGQPGWDAALPRICSWALLQDKHSGKALRVLNLHLDHQGALARRESVQLIAAKINNWQQSSNAPVIIMGDFNPAAGDGLLAQIQKSLPQYQDALELTAKPQGPSYSFIPWRGTEADAVRLDFMLLRGDQFKVPAAGIIADGPPTRNSDHLALWAELVL</sequence>
<evidence type="ECO:0000313" key="3">
    <source>
        <dbReference type="EMBL" id="MFC0047398.1"/>
    </source>
</evidence>
<dbReference type="GO" id="GO:0004519">
    <property type="term" value="F:endonuclease activity"/>
    <property type="evidence" value="ECO:0007669"/>
    <property type="project" value="UniProtKB-KW"/>
</dbReference>
<organism evidence="3 4">
    <name type="scientific">Rheinheimera tilapiae</name>
    <dbReference type="NCBI Taxonomy" id="875043"/>
    <lineage>
        <taxon>Bacteria</taxon>
        <taxon>Pseudomonadati</taxon>
        <taxon>Pseudomonadota</taxon>
        <taxon>Gammaproteobacteria</taxon>
        <taxon>Chromatiales</taxon>
        <taxon>Chromatiaceae</taxon>
        <taxon>Rheinheimera</taxon>
    </lineage>
</organism>
<gene>
    <name evidence="3" type="ORF">ACFFJP_03715</name>
</gene>
<dbReference type="Proteomes" id="UP001589813">
    <property type="component" value="Unassembled WGS sequence"/>
</dbReference>
<keyword evidence="1" id="KW-0732">Signal</keyword>
<keyword evidence="3" id="KW-0540">Nuclease</keyword>
<comment type="caution">
    <text evidence="3">The sequence shown here is derived from an EMBL/GenBank/DDBJ whole genome shotgun (WGS) entry which is preliminary data.</text>
</comment>
<keyword evidence="4" id="KW-1185">Reference proteome</keyword>
<reference evidence="3 4" key="1">
    <citation type="submission" date="2024-09" db="EMBL/GenBank/DDBJ databases">
        <authorList>
            <person name="Sun Q."/>
            <person name="Mori K."/>
        </authorList>
    </citation>
    <scope>NUCLEOTIDE SEQUENCE [LARGE SCALE GENOMIC DNA]</scope>
    <source>
        <strain evidence="3 4">KCTC 23315</strain>
    </source>
</reference>
<dbReference type="CDD" id="cd09083">
    <property type="entry name" value="EEP-1"/>
    <property type="match status" value="1"/>
</dbReference>
<evidence type="ECO:0000313" key="4">
    <source>
        <dbReference type="Proteomes" id="UP001589813"/>
    </source>
</evidence>